<dbReference type="GeneID" id="103584723"/>
<dbReference type="Proteomes" id="UP000694923">
    <property type="component" value="Unplaced"/>
</dbReference>
<feature type="non-terminal residue" evidence="3">
    <location>
        <position position="1"/>
    </location>
</feature>
<dbReference type="Pfam" id="PF16564">
    <property type="entry name" value="MBDa"/>
    <property type="match status" value="1"/>
</dbReference>
<keyword evidence="2" id="KW-1185">Reference proteome</keyword>
<accession>A0ABM0Q647</accession>
<sequence>RITSHPGNKVRRRIFEERLEKPHQISAYNRLQALQACSERIPRSDLHLPPSLYSREITYADIRRQRRKVKKARERLAEALRADRLASEAERMRSQMKT</sequence>
<dbReference type="InterPro" id="IPR032343">
    <property type="entry name" value="MBD2/MBD3_p55-bd"/>
</dbReference>
<name>A0ABM0Q647_GALVR</name>
<feature type="domain" description="Methyl-CpG-binding" evidence="1">
    <location>
        <begin position="1"/>
        <end position="36"/>
    </location>
</feature>
<evidence type="ECO:0000313" key="3">
    <source>
        <dbReference type="RefSeq" id="XP_008563838.1"/>
    </source>
</evidence>
<proteinExistence type="predicted"/>
<reference evidence="3" key="1">
    <citation type="submission" date="2025-08" db="UniProtKB">
        <authorList>
            <consortium name="RefSeq"/>
        </authorList>
    </citation>
    <scope>IDENTIFICATION</scope>
</reference>
<organism evidence="2 3">
    <name type="scientific">Galeopterus variegatus</name>
    <name type="common">Malayan flying lemur</name>
    <name type="synonym">Cynocephalus variegatus</name>
    <dbReference type="NCBI Taxonomy" id="482537"/>
    <lineage>
        <taxon>Eukaryota</taxon>
        <taxon>Metazoa</taxon>
        <taxon>Chordata</taxon>
        <taxon>Craniata</taxon>
        <taxon>Vertebrata</taxon>
        <taxon>Euteleostomi</taxon>
        <taxon>Mammalia</taxon>
        <taxon>Eutheria</taxon>
        <taxon>Euarchontoglires</taxon>
        <taxon>Dermoptera</taxon>
        <taxon>Cynocephalidae</taxon>
        <taxon>Galeopterus</taxon>
    </lineage>
</organism>
<protein>
    <submittedName>
        <fullName evidence="3">Methyl-CpG-binding domain protein 3-like 5</fullName>
    </submittedName>
</protein>
<gene>
    <name evidence="3" type="primary">LOC103584723</name>
</gene>
<evidence type="ECO:0000313" key="2">
    <source>
        <dbReference type="Proteomes" id="UP000694923"/>
    </source>
</evidence>
<dbReference type="RefSeq" id="XP_008563838.1">
    <property type="nucleotide sequence ID" value="XM_008565616.1"/>
</dbReference>
<evidence type="ECO:0000259" key="1">
    <source>
        <dbReference type="Pfam" id="PF16564"/>
    </source>
</evidence>